<evidence type="ECO:0000259" key="2">
    <source>
        <dbReference type="Pfam" id="PF07859"/>
    </source>
</evidence>
<dbReference type="EMBL" id="CAJOBA010012057">
    <property type="protein sequence ID" value="CAF3873240.1"/>
    <property type="molecule type" value="Genomic_DNA"/>
</dbReference>
<dbReference type="AlphaFoldDB" id="A0A815PIP3"/>
<dbReference type="Pfam" id="PF07859">
    <property type="entry name" value="Abhydrolase_3"/>
    <property type="match status" value="1"/>
</dbReference>
<dbReference type="EMBL" id="CAJNOQ010019428">
    <property type="protein sequence ID" value="CAF1450007.1"/>
    <property type="molecule type" value="Genomic_DNA"/>
</dbReference>
<dbReference type="OrthoDB" id="408631at2759"/>
<dbReference type="PANTHER" id="PTHR48081">
    <property type="entry name" value="AB HYDROLASE SUPERFAMILY PROTEIN C4A8.06C"/>
    <property type="match status" value="1"/>
</dbReference>
<comment type="caution">
    <text evidence="4">The sequence shown here is derived from an EMBL/GenBank/DDBJ whole genome shotgun (WGS) entry which is preliminary data.</text>
</comment>
<feature type="domain" description="Alpha/beta hydrolase fold-3" evidence="2">
    <location>
        <begin position="139"/>
        <end position="348"/>
    </location>
</feature>
<dbReference type="Proteomes" id="UP000663829">
    <property type="component" value="Unassembled WGS sequence"/>
</dbReference>
<evidence type="ECO:0000313" key="6">
    <source>
        <dbReference type="EMBL" id="CAF4323599.1"/>
    </source>
</evidence>
<proteinExistence type="predicted"/>
<dbReference type="InterPro" id="IPR013094">
    <property type="entry name" value="AB_hydrolase_3"/>
</dbReference>
<evidence type="ECO:0000256" key="1">
    <source>
        <dbReference type="ARBA" id="ARBA00022801"/>
    </source>
</evidence>
<dbReference type="Gene3D" id="3.40.50.1820">
    <property type="entry name" value="alpha/beta hydrolase"/>
    <property type="match status" value="1"/>
</dbReference>
<dbReference type="EMBL" id="CAJOBC010084875">
    <property type="protein sequence ID" value="CAF4323599.1"/>
    <property type="molecule type" value="Genomic_DNA"/>
</dbReference>
<evidence type="ECO:0000313" key="5">
    <source>
        <dbReference type="EMBL" id="CAF3873240.1"/>
    </source>
</evidence>
<sequence>MFTKFLKYLSIFVLLLSISVSIYYQSTNTTYLKIRFFHQLFTWKYQFLPSNDTRNLSHEYKAFETLLRRRTIADFNETHDPLVAIQEIRKIFNLKEVIPKSSKCRVTKQQYSSNNHVIDGYWVNWDGREREIINSENIILYFHGGAYMSGDIDSYSGWECHLSQVFNCSVLHLEYRLVPEFPLPAAVDDSVALYEALLKQDSSIHKRIIGMGDSAGGGLWLLTLQALVNKAIPVPRGVIAISPWTDLTFSGPSYTKNKDLDAMLKYDRLSWSIEQVLGGKKLIEASKLQANNPIFSPLFGSFDGFPPIYLTVGTGELLESDSIMVHEKAKEAQVDATLEVGEHLAHVYPIFYLYFPEARQTIENIRQWVMNKV</sequence>
<organism evidence="4 7">
    <name type="scientific">Didymodactylos carnosus</name>
    <dbReference type="NCBI Taxonomy" id="1234261"/>
    <lineage>
        <taxon>Eukaryota</taxon>
        <taxon>Metazoa</taxon>
        <taxon>Spiralia</taxon>
        <taxon>Gnathifera</taxon>
        <taxon>Rotifera</taxon>
        <taxon>Eurotatoria</taxon>
        <taxon>Bdelloidea</taxon>
        <taxon>Philodinida</taxon>
        <taxon>Philodinidae</taxon>
        <taxon>Didymodactylos</taxon>
    </lineage>
</organism>
<dbReference type="EMBL" id="CAJNOK010010167">
    <property type="protein sequence ID" value="CAF1107988.1"/>
    <property type="molecule type" value="Genomic_DNA"/>
</dbReference>
<accession>A0A815PIP3</accession>
<dbReference type="InterPro" id="IPR050300">
    <property type="entry name" value="GDXG_lipolytic_enzyme"/>
</dbReference>
<dbReference type="InterPro" id="IPR029058">
    <property type="entry name" value="AB_hydrolase_fold"/>
</dbReference>
<dbReference type="Proteomes" id="UP000677228">
    <property type="component" value="Unassembled WGS sequence"/>
</dbReference>
<keyword evidence="7" id="KW-1185">Reference proteome</keyword>
<protein>
    <recommendedName>
        <fullName evidence="2">Alpha/beta hydrolase fold-3 domain-containing protein</fullName>
    </recommendedName>
</protein>
<dbReference type="Proteomes" id="UP000682733">
    <property type="component" value="Unassembled WGS sequence"/>
</dbReference>
<reference evidence="4" key="1">
    <citation type="submission" date="2021-02" db="EMBL/GenBank/DDBJ databases">
        <authorList>
            <person name="Nowell W R."/>
        </authorList>
    </citation>
    <scope>NUCLEOTIDE SEQUENCE</scope>
</reference>
<gene>
    <name evidence="4" type="ORF">GPM918_LOCUS34699</name>
    <name evidence="3" type="ORF">OVA965_LOCUS19621</name>
    <name evidence="6" type="ORF">SRO942_LOCUS35403</name>
    <name evidence="5" type="ORF">TMI583_LOCUS19724</name>
</gene>
<evidence type="ECO:0000313" key="4">
    <source>
        <dbReference type="EMBL" id="CAF1450007.1"/>
    </source>
</evidence>
<evidence type="ECO:0000313" key="3">
    <source>
        <dbReference type="EMBL" id="CAF1107988.1"/>
    </source>
</evidence>
<keyword evidence="1" id="KW-0378">Hydrolase</keyword>
<evidence type="ECO:0000313" key="7">
    <source>
        <dbReference type="Proteomes" id="UP000663829"/>
    </source>
</evidence>
<dbReference type="Proteomes" id="UP000681722">
    <property type="component" value="Unassembled WGS sequence"/>
</dbReference>
<dbReference type="GO" id="GO:0016787">
    <property type="term" value="F:hydrolase activity"/>
    <property type="evidence" value="ECO:0007669"/>
    <property type="project" value="UniProtKB-KW"/>
</dbReference>
<dbReference type="SUPFAM" id="SSF53474">
    <property type="entry name" value="alpha/beta-Hydrolases"/>
    <property type="match status" value="1"/>
</dbReference>
<name>A0A815PIP3_9BILA</name>
<dbReference type="PANTHER" id="PTHR48081:SF8">
    <property type="entry name" value="ALPHA_BETA HYDROLASE FOLD-3 DOMAIN-CONTAINING PROTEIN-RELATED"/>
    <property type="match status" value="1"/>
</dbReference>